<dbReference type="InterPro" id="IPR019617">
    <property type="entry name" value="DUF2489"/>
</dbReference>
<reference evidence="3 4" key="1">
    <citation type="submission" date="2020-04" db="EMBL/GenBank/DDBJ databases">
        <title>Thalassotalea sp. M1531, isolated from the surface of marine red alga.</title>
        <authorList>
            <person name="Pang L."/>
            <person name="Lu D.-C."/>
        </authorList>
    </citation>
    <scope>NUCLEOTIDE SEQUENCE [LARGE SCALE GENOMIC DNA]</scope>
    <source>
        <strain evidence="3 4">M1531</strain>
    </source>
</reference>
<keyword evidence="1" id="KW-0472">Membrane</keyword>
<feature type="transmembrane region" description="Helical" evidence="1">
    <location>
        <begin position="6"/>
        <end position="26"/>
    </location>
</feature>
<comment type="caution">
    <text evidence="3">The sequence shown here is derived from an EMBL/GenBank/DDBJ whole genome shotgun (WGS) entry which is preliminary data.</text>
</comment>
<evidence type="ECO:0000313" key="3">
    <source>
        <dbReference type="EMBL" id="NMP30571.1"/>
    </source>
</evidence>
<gene>
    <name evidence="3" type="ORF">HII17_03255</name>
</gene>
<organism evidence="3 4">
    <name type="scientific">Thalassotalea algicola</name>
    <dbReference type="NCBI Taxonomy" id="2716224"/>
    <lineage>
        <taxon>Bacteria</taxon>
        <taxon>Pseudomonadati</taxon>
        <taxon>Pseudomonadota</taxon>
        <taxon>Gammaproteobacteria</taxon>
        <taxon>Alteromonadales</taxon>
        <taxon>Colwelliaceae</taxon>
        <taxon>Thalassotalea</taxon>
    </lineage>
</organism>
<keyword evidence="1" id="KW-0812">Transmembrane</keyword>
<proteinExistence type="predicted"/>
<protein>
    <submittedName>
        <fullName evidence="3">DUF2489 domain-containing protein</fullName>
    </submittedName>
</protein>
<evidence type="ECO:0000259" key="2">
    <source>
        <dbReference type="Pfam" id="PF10675"/>
    </source>
</evidence>
<name>A0A7Y0LBD0_9GAMM</name>
<dbReference type="RefSeq" id="WP_169073866.1">
    <property type="nucleotide sequence ID" value="NZ_JABBXH010000001.1"/>
</dbReference>
<sequence>MSENNLLMLLAIIGGLIIFALAAYAGKLLKQLKQQRQAQTAANALHKKKHAEHDVKVLDSAVIIVRAMKESQCEYAEGAWRLNVLLDSLKLSENLTEQFPAIVELYESIKHHSILDERKQLPKKERMMQDVERMKVEAKLTEQIDAELELLHETVLNRKSELNSALTSH</sequence>
<evidence type="ECO:0000256" key="1">
    <source>
        <dbReference type="SAM" id="Phobius"/>
    </source>
</evidence>
<dbReference type="EMBL" id="JABBXH010000001">
    <property type="protein sequence ID" value="NMP30571.1"/>
    <property type="molecule type" value="Genomic_DNA"/>
</dbReference>
<feature type="domain" description="DUF2489" evidence="2">
    <location>
        <begin position="18"/>
        <end position="149"/>
    </location>
</feature>
<keyword evidence="4" id="KW-1185">Reference proteome</keyword>
<dbReference type="Proteomes" id="UP000568664">
    <property type="component" value="Unassembled WGS sequence"/>
</dbReference>
<dbReference type="AlphaFoldDB" id="A0A7Y0LBD0"/>
<keyword evidence="1" id="KW-1133">Transmembrane helix</keyword>
<evidence type="ECO:0000313" key="4">
    <source>
        <dbReference type="Proteomes" id="UP000568664"/>
    </source>
</evidence>
<accession>A0A7Y0LBD0</accession>
<dbReference type="Pfam" id="PF10675">
    <property type="entry name" value="DUF2489"/>
    <property type="match status" value="1"/>
</dbReference>